<sequence length="55" mass="5786">MTQTFDEKGAELDAPLAEALVADQGAALAQQCLHVSVTQWKAVVKPDGVPDDGHL</sequence>
<dbReference type="AlphaFoldDB" id="A0A7W8JY20"/>
<gene>
    <name evidence="1" type="ORF">HNQ08_004468</name>
</gene>
<comment type="caution">
    <text evidence="1">The sequence shown here is derived from an EMBL/GenBank/DDBJ whole genome shotgun (WGS) entry which is preliminary data.</text>
</comment>
<dbReference type="EMBL" id="JACHFL010000017">
    <property type="protein sequence ID" value="MBB5365347.1"/>
    <property type="molecule type" value="Genomic_DNA"/>
</dbReference>
<protein>
    <submittedName>
        <fullName evidence="1">Uncharacterized protein</fullName>
    </submittedName>
</protein>
<evidence type="ECO:0000313" key="2">
    <source>
        <dbReference type="Proteomes" id="UP000552709"/>
    </source>
</evidence>
<name>A0A7W8JY20_9DEIO</name>
<keyword evidence="2" id="KW-1185">Reference proteome</keyword>
<dbReference type="Proteomes" id="UP000552709">
    <property type="component" value="Unassembled WGS sequence"/>
</dbReference>
<accession>A0A7W8JY20</accession>
<organism evidence="1 2">
    <name type="scientific">Deinococcus humi</name>
    <dbReference type="NCBI Taxonomy" id="662880"/>
    <lineage>
        <taxon>Bacteria</taxon>
        <taxon>Thermotogati</taxon>
        <taxon>Deinococcota</taxon>
        <taxon>Deinococci</taxon>
        <taxon>Deinococcales</taxon>
        <taxon>Deinococcaceae</taxon>
        <taxon>Deinococcus</taxon>
    </lineage>
</organism>
<reference evidence="1 2" key="1">
    <citation type="submission" date="2020-08" db="EMBL/GenBank/DDBJ databases">
        <title>Genomic Encyclopedia of Type Strains, Phase IV (KMG-IV): sequencing the most valuable type-strain genomes for metagenomic binning, comparative biology and taxonomic classification.</title>
        <authorList>
            <person name="Goeker M."/>
        </authorList>
    </citation>
    <scope>NUCLEOTIDE SEQUENCE [LARGE SCALE GENOMIC DNA]</scope>
    <source>
        <strain evidence="1 2">DSM 27939</strain>
    </source>
</reference>
<evidence type="ECO:0000313" key="1">
    <source>
        <dbReference type="EMBL" id="MBB5365347.1"/>
    </source>
</evidence>
<proteinExistence type="predicted"/>